<sequence length="79" mass="8653">RAGVRKSARDLLCDMAQEPSKATWRQGLSPHSVVGHMFLVVDQKYTGISQLLRTEPGGQTPGSSYPAQNDGHPIFPDYV</sequence>
<feature type="region of interest" description="Disordered" evidence="1">
    <location>
        <begin position="53"/>
        <end position="79"/>
    </location>
</feature>
<keyword evidence="3" id="KW-1185">Reference proteome</keyword>
<evidence type="ECO:0000313" key="3">
    <source>
        <dbReference type="Proteomes" id="UP000663193"/>
    </source>
</evidence>
<proteinExistence type="predicted"/>
<evidence type="ECO:0000256" key="1">
    <source>
        <dbReference type="SAM" id="MobiDB-lite"/>
    </source>
</evidence>
<dbReference type="EMBL" id="CP069036">
    <property type="protein sequence ID" value="QRD03102.1"/>
    <property type="molecule type" value="Genomic_DNA"/>
</dbReference>
<protein>
    <submittedName>
        <fullName evidence="2">Uncharacterized protein</fullName>
    </submittedName>
</protein>
<accession>A0A7U2FD68</accession>
<evidence type="ECO:0000313" key="2">
    <source>
        <dbReference type="EMBL" id="QRD03102.1"/>
    </source>
</evidence>
<dbReference type="AlphaFoldDB" id="A0A7U2FD68"/>
<name>A0A7U2FD68_PHANO</name>
<organism evidence="2 3">
    <name type="scientific">Phaeosphaeria nodorum (strain SN15 / ATCC MYA-4574 / FGSC 10173)</name>
    <name type="common">Glume blotch fungus</name>
    <name type="synonym">Parastagonospora nodorum</name>
    <dbReference type="NCBI Taxonomy" id="321614"/>
    <lineage>
        <taxon>Eukaryota</taxon>
        <taxon>Fungi</taxon>
        <taxon>Dikarya</taxon>
        <taxon>Ascomycota</taxon>
        <taxon>Pezizomycotina</taxon>
        <taxon>Dothideomycetes</taxon>
        <taxon>Pleosporomycetidae</taxon>
        <taxon>Pleosporales</taxon>
        <taxon>Pleosporineae</taxon>
        <taxon>Phaeosphaeriaceae</taxon>
        <taxon>Parastagonospora</taxon>
    </lineage>
</organism>
<dbReference type="Proteomes" id="UP000663193">
    <property type="component" value="Chromosome 14"/>
</dbReference>
<gene>
    <name evidence="2" type="ORF">JI435_141340</name>
</gene>
<reference evidence="3" key="1">
    <citation type="journal article" date="2021" name="BMC Genomics">
        <title>Chromosome-level genome assembly and manually-curated proteome of model necrotroph Parastagonospora nodorum Sn15 reveals a genome-wide trove of candidate effector homologs, and redundancy of virulence-related functions within an accessory chromosome.</title>
        <authorList>
            <person name="Bertazzoni S."/>
            <person name="Jones D.A.B."/>
            <person name="Phan H.T."/>
            <person name="Tan K.-C."/>
            <person name="Hane J.K."/>
        </authorList>
    </citation>
    <scope>NUCLEOTIDE SEQUENCE [LARGE SCALE GENOMIC DNA]</scope>
    <source>
        <strain evidence="3">SN15 / ATCC MYA-4574 / FGSC 10173)</strain>
    </source>
</reference>
<dbReference type="VEuPathDB" id="FungiDB:JI435_141340"/>
<feature type="non-terminal residue" evidence="2">
    <location>
        <position position="79"/>
    </location>
</feature>